<dbReference type="GO" id="GO:0005886">
    <property type="term" value="C:plasma membrane"/>
    <property type="evidence" value="ECO:0007669"/>
    <property type="project" value="UniProtKB-SubCell"/>
</dbReference>
<feature type="domain" description="Ras-associating" evidence="10">
    <location>
        <begin position="289"/>
        <end position="375"/>
    </location>
</feature>
<name>A0A8C7WNX4_9TELE</name>
<dbReference type="SMART" id="SM00233">
    <property type="entry name" value="PH"/>
    <property type="match status" value="1"/>
</dbReference>
<evidence type="ECO:0000256" key="2">
    <source>
        <dbReference type="ARBA" id="ARBA00004245"/>
    </source>
</evidence>
<comment type="subcellular location">
    <subcellularLocation>
        <location evidence="1">Cell membrane</location>
        <topology evidence="1">Peripheral membrane protein</topology>
    </subcellularLocation>
    <subcellularLocation>
        <location evidence="2">Cytoplasm</location>
        <location evidence="2">Cytoskeleton</location>
    </subcellularLocation>
</comment>
<dbReference type="PROSITE" id="PS50200">
    <property type="entry name" value="RA"/>
    <property type="match status" value="1"/>
</dbReference>
<feature type="compositionally biased region" description="Acidic residues" evidence="8">
    <location>
        <begin position="1"/>
        <end position="24"/>
    </location>
</feature>
<feature type="region of interest" description="Disordered" evidence="8">
    <location>
        <begin position="165"/>
        <end position="251"/>
    </location>
</feature>
<sequence length="611" mass="67664">MEQMSDEELDHGAEEEDSDKEDQDLDKMFGAWLGELDKLTQGLDDGRPQKALQKPPLRQETNMANFSYRFSMYNINEALNQGDAVDLDALMADLCSIEQELSTISKPNSNSRSQNKGQQRAPGGRSASTKHSGTGGGGSSGSLNARPAASNISLDDITSQLEKASLSMDEAARQTSSSSSSSSSSSVSSHRRTGSVDAVSEKEAGSQRSSVNSASASSMDSLDADKAPTGGDGGGQSSPGSRGQNQTSTEATRRQLDFTSGVGEEEQAAKLKAEKIRVALEKIKEAQVKKLVIRVHMSDESSKTMMVDERQTVRQVLDSLLDKSHCGYSPDWSLVETITELQMERIFEDHENLVENLLNWTRDSHNKLMFIERIEKYALFKNPQNYLLGRKETSEMADRNKEALLEECFCGGSVSVPEIEGVLWLKDDGKKSWKKRYFLLRASGIYYVPKGKAKASRDLVCFLQLDHVNVYYGQDYRSKYKAPTDYCLALKHPQIQKKSQYIKYLCCDDVRTLHQWINGIRIAKYGKQLYVNYQEAMKRTEAAYDWSSLSTSSIRSASSSASIPESQSNHSGHSDSGVDTSSSHGRSQSVVSSIFSEAWKRGTQMEENSKV</sequence>
<evidence type="ECO:0000259" key="10">
    <source>
        <dbReference type="PROSITE" id="PS50200"/>
    </source>
</evidence>
<evidence type="ECO:0000256" key="4">
    <source>
        <dbReference type="ARBA" id="ARBA00022490"/>
    </source>
</evidence>
<reference evidence="11" key="1">
    <citation type="submission" date="2025-08" db="UniProtKB">
        <authorList>
            <consortium name="Ensembl"/>
        </authorList>
    </citation>
    <scope>IDENTIFICATION</scope>
</reference>
<evidence type="ECO:0000313" key="12">
    <source>
        <dbReference type="Proteomes" id="UP000694383"/>
    </source>
</evidence>
<evidence type="ECO:0000259" key="9">
    <source>
        <dbReference type="PROSITE" id="PS50003"/>
    </source>
</evidence>
<dbReference type="CDD" id="cd01259">
    <property type="entry name" value="PH_APBB1IP"/>
    <property type="match status" value="1"/>
</dbReference>
<feature type="region of interest" description="Disordered" evidence="8">
    <location>
        <begin position="558"/>
        <end position="589"/>
    </location>
</feature>
<dbReference type="GO" id="GO:0007165">
    <property type="term" value="P:signal transduction"/>
    <property type="evidence" value="ECO:0007669"/>
    <property type="project" value="InterPro"/>
</dbReference>
<dbReference type="Pfam" id="PF21989">
    <property type="entry name" value="RA_2"/>
    <property type="match status" value="1"/>
</dbReference>
<dbReference type="Proteomes" id="UP000694383">
    <property type="component" value="Unplaced"/>
</dbReference>
<organism evidence="11 12">
    <name type="scientific">Oryzias sinensis</name>
    <name type="common">Chinese medaka</name>
    <dbReference type="NCBI Taxonomy" id="183150"/>
    <lineage>
        <taxon>Eukaryota</taxon>
        <taxon>Metazoa</taxon>
        <taxon>Chordata</taxon>
        <taxon>Craniata</taxon>
        <taxon>Vertebrata</taxon>
        <taxon>Euteleostomi</taxon>
        <taxon>Actinopterygii</taxon>
        <taxon>Neopterygii</taxon>
        <taxon>Teleostei</taxon>
        <taxon>Neoteleostei</taxon>
        <taxon>Acanthomorphata</taxon>
        <taxon>Ovalentaria</taxon>
        <taxon>Atherinomorphae</taxon>
        <taxon>Beloniformes</taxon>
        <taxon>Adrianichthyidae</taxon>
        <taxon>Oryziinae</taxon>
        <taxon>Oryzias</taxon>
    </lineage>
</organism>
<dbReference type="FunFam" id="2.30.29.30:FF:000048">
    <property type="entry name" value="Ras association (RalGDS/AF-6) and pleckstrin homology domains 1"/>
    <property type="match status" value="1"/>
</dbReference>
<dbReference type="InterPro" id="IPR039665">
    <property type="entry name" value="PH_APBB1IP"/>
</dbReference>
<protein>
    <submittedName>
        <fullName evidence="11">Ras association (RalGDS/AF-6) and pleckstrin homology domains 1b</fullName>
    </submittedName>
</protein>
<dbReference type="InterPro" id="IPR000159">
    <property type="entry name" value="RA_dom"/>
</dbReference>
<accession>A0A8C7WNX4</accession>
<dbReference type="InterPro" id="IPR011993">
    <property type="entry name" value="PH-like_dom_sf"/>
</dbReference>
<keyword evidence="5" id="KW-0472">Membrane</keyword>
<keyword evidence="12" id="KW-1185">Reference proteome</keyword>
<dbReference type="InterPro" id="IPR001849">
    <property type="entry name" value="PH_domain"/>
</dbReference>
<feature type="compositionally biased region" description="Polar residues" evidence="8">
    <location>
        <begin position="103"/>
        <end position="118"/>
    </location>
</feature>
<evidence type="ECO:0000256" key="3">
    <source>
        <dbReference type="ARBA" id="ARBA00022475"/>
    </source>
</evidence>
<reference evidence="11" key="2">
    <citation type="submission" date="2025-09" db="UniProtKB">
        <authorList>
            <consortium name="Ensembl"/>
        </authorList>
    </citation>
    <scope>IDENTIFICATION</scope>
</reference>
<comment type="similarity">
    <text evidence="7">Belongs to the MRL family.</text>
</comment>
<dbReference type="GO" id="GO:0005829">
    <property type="term" value="C:cytosol"/>
    <property type="evidence" value="ECO:0007669"/>
    <property type="project" value="UniProtKB-ARBA"/>
</dbReference>
<evidence type="ECO:0000256" key="7">
    <source>
        <dbReference type="ARBA" id="ARBA00038382"/>
    </source>
</evidence>
<keyword evidence="3" id="KW-1003">Cell membrane</keyword>
<dbReference type="AlphaFoldDB" id="A0A8C7WNX4"/>
<dbReference type="GO" id="GO:0005856">
    <property type="term" value="C:cytoskeleton"/>
    <property type="evidence" value="ECO:0007669"/>
    <property type="project" value="UniProtKB-SubCell"/>
</dbReference>
<dbReference type="FunFam" id="3.10.20.90:FF:000027">
    <property type="entry name" value="Ras association (RalGDS/AF-6) and pleckstrin homology domains 1"/>
    <property type="match status" value="1"/>
</dbReference>
<feature type="region of interest" description="Disordered" evidence="8">
    <location>
        <begin position="1"/>
        <end position="29"/>
    </location>
</feature>
<dbReference type="InterPro" id="IPR029071">
    <property type="entry name" value="Ubiquitin-like_domsf"/>
</dbReference>
<dbReference type="SUPFAM" id="SSF54236">
    <property type="entry name" value="Ubiquitin-like"/>
    <property type="match status" value="1"/>
</dbReference>
<keyword evidence="6" id="KW-0206">Cytoskeleton</keyword>
<feature type="compositionally biased region" description="Low complexity" evidence="8">
    <location>
        <begin position="176"/>
        <end position="188"/>
    </location>
</feature>
<keyword evidence="4" id="KW-0963">Cytoplasm</keyword>
<dbReference type="Pfam" id="PF00169">
    <property type="entry name" value="PH"/>
    <property type="match status" value="1"/>
</dbReference>
<dbReference type="Ensembl" id="ENSOSIT00000001157.1">
    <property type="protein sequence ID" value="ENSOSIP00000001077.1"/>
    <property type="gene ID" value="ENSOSIG00000000169.1"/>
</dbReference>
<dbReference type="Gene3D" id="2.30.29.30">
    <property type="entry name" value="Pleckstrin-homology domain (PH domain)/Phosphotyrosine-binding domain (PTB)"/>
    <property type="match status" value="1"/>
</dbReference>
<feature type="region of interest" description="Disordered" evidence="8">
    <location>
        <begin position="103"/>
        <end position="147"/>
    </location>
</feature>
<dbReference type="Gene3D" id="3.10.20.90">
    <property type="entry name" value="Phosphatidylinositol 3-kinase Catalytic Subunit, Chain A, domain 1"/>
    <property type="match status" value="1"/>
</dbReference>
<dbReference type="PANTHER" id="PTHR11243:SF15">
    <property type="entry name" value="RAS-ASSOCIATED AND PLECKSTRIN HOMOLOGY DOMAINS-CONTAINING PROTEIN 1"/>
    <property type="match status" value="1"/>
</dbReference>
<evidence type="ECO:0000256" key="5">
    <source>
        <dbReference type="ARBA" id="ARBA00023136"/>
    </source>
</evidence>
<dbReference type="GeneTree" id="ENSGT00940000156552"/>
<evidence type="ECO:0000256" key="1">
    <source>
        <dbReference type="ARBA" id="ARBA00004202"/>
    </source>
</evidence>
<feature type="compositionally biased region" description="Low complexity" evidence="8">
    <location>
        <begin position="206"/>
        <end position="221"/>
    </location>
</feature>
<dbReference type="PROSITE" id="PS50003">
    <property type="entry name" value="PH_DOMAIN"/>
    <property type="match status" value="1"/>
</dbReference>
<feature type="compositionally biased region" description="Low complexity" evidence="8">
    <location>
        <begin position="558"/>
        <end position="568"/>
    </location>
</feature>
<feature type="domain" description="PH" evidence="9">
    <location>
        <begin position="416"/>
        <end position="525"/>
    </location>
</feature>
<dbReference type="InterPro" id="IPR039664">
    <property type="entry name" value="GRB/APBB1IP"/>
</dbReference>
<proteinExistence type="inferred from homology"/>
<dbReference type="SUPFAM" id="SSF50729">
    <property type="entry name" value="PH domain-like"/>
    <property type="match status" value="1"/>
</dbReference>
<dbReference type="PANTHER" id="PTHR11243">
    <property type="entry name" value="GROWTH FACTOR RECEPTOR-BOUND PROTEIN"/>
    <property type="match status" value="1"/>
</dbReference>
<dbReference type="SMART" id="SM00314">
    <property type="entry name" value="RA"/>
    <property type="match status" value="1"/>
</dbReference>
<evidence type="ECO:0000256" key="8">
    <source>
        <dbReference type="SAM" id="MobiDB-lite"/>
    </source>
</evidence>
<evidence type="ECO:0000313" key="11">
    <source>
        <dbReference type="Ensembl" id="ENSOSIP00000001077.1"/>
    </source>
</evidence>
<evidence type="ECO:0000256" key="6">
    <source>
        <dbReference type="ARBA" id="ARBA00023212"/>
    </source>
</evidence>